<dbReference type="PANTHER" id="PTHR46082:SF6">
    <property type="entry name" value="AAA+ ATPASE DOMAIN-CONTAINING PROTEIN-RELATED"/>
    <property type="match status" value="1"/>
</dbReference>
<dbReference type="EMBL" id="CP064749">
    <property type="protein sequence ID" value="QPC63176.1"/>
    <property type="molecule type" value="Genomic_DNA"/>
</dbReference>
<feature type="repeat" description="TPR" evidence="1">
    <location>
        <begin position="798"/>
        <end position="831"/>
    </location>
</feature>
<evidence type="ECO:0000313" key="4">
    <source>
        <dbReference type="Proteomes" id="UP000663297"/>
    </source>
</evidence>
<evidence type="ECO:0000256" key="2">
    <source>
        <dbReference type="SAM" id="MobiDB-lite"/>
    </source>
</evidence>
<dbReference type="PANTHER" id="PTHR46082">
    <property type="entry name" value="ATP/GTP-BINDING PROTEIN-RELATED"/>
    <property type="match status" value="1"/>
</dbReference>
<dbReference type="SUPFAM" id="SSF48452">
    <property type="entry name" value="TPR-like"/>
    <property type="match status" value="1"/>
</dbReference>
<organism evidence="3 4">
    <name type="scientific">Fusarium culmorum</name>
    <dbReference type="NCBI Taxonomy" id="5516"/>
    <lineage>
        <taxon>Eukaryota</taxon>
        <taxon>Fungi</taxon>
        <taxon>Dikarya</taxon>
        <taxon>Ascomycota</taxon>
        <taxon>Pezizomycotina</taxon>
        <taxon>Sordariomycetes</taxon>
        <taxon>Hypocreomycetidae</taxon>
        <taxon>Hypocreales</taxon>
        <taxon>Nectriaceae</taxon>
        <taxon>Fusarium</taxon>
    </lineage>
</organism>
<sequence>MPSISKFISKIGLRERRSRRSTQESPSTAPAPALDRHPQGLGVVSEGTNPVVDIVVIHGLDGHREKTWTAKNGVHWLRDLLRVDIPEARILAWGYDANTHAVSGTCCSFLYDHARTLVSDLNRRRKLTDVRGHTIMALIHSDAARQGALPEHRSIKLSTYGILFMGTPHQGGNGVQLGRILTNVASVFVPADDRLLKHLERDSEWLLQQLGQYGPISGEFVTKFAYENYKTPIALGKQIMNLVAKTYKVVPKASAVVPGQADVEPIAIYANHKNMVKFPSKQDVGYNTILENLQIMVKEAEAVIRARWEAERRAENARGNEMQFSLGFSLSEVNEVNHFVARQEQLIQLQGILTASRDRRIVVIHGLGGMGKTQLAIAFTKQNHESFSAVFWMNATDEETLKRSFLRAADRILHECFPFAYLERAVANSDMDEIVKAVGRWLSERNNNQWLIIFDNYDHPSLGGNTDRRNSLQKDSIVSKEYDIRPFFPQTHHGAFIITTRSSTVKLGQTVRLGKLKRMEDSLSILESTSSRQQLKEDPAAVHLAEKLDGLPLALATAGAYLDQVAMSCAEYLELYQESWGRLLKSSPQVLSYEDRAMYSTWNISYQNVEKRSKSSAMLLKLWAYFDHDDLWYELLCGADESAPPWLQTLTDKLTFTESMRLLCNHGLVDANTVIRKSEVESQGYSVHGCVHAWIVGALHKQTDADMVQLAARCVASLVPSKQDKEYWRTQQRLLQHADRCFEMVAKGTRGYDFEPWIDAALGSLYDDQGRLDKAETMYDRALQGKEKTLGPEHTSTLDTVNNLGILYKSQGRLDKAEEMYDRALQGYEKALGSPNFETYLPTLNTL</sequence>
<keyword evidence="1" id="KW-0802">TPR repeat</keyword>
<dbReference type="SUPFAM" id="SSF52540">
    <property type="entry name" value="P-loop containing nucleoside triphosphate hydrolases"/>
    <property type="match status" value="1"/>
</dbReference>
<dbReference type="Gene3D" id="3.40.50.300">
    <property type="entry name" value="P-loop containing nucleotide triphosphate hydrolases"/>
    <property type="match status" value="1"/>
</dbReference>
<dbReference type="AlphaFoldDB" id="A0A7S8HVI2"/>
<dbReference type="Proteomes" id="UP000663297">
    <property type="component" value="Chromosome 3"/>
</dbReference>
<evidence type="ECO:0000256" key="1">
    <source>
        <dbReference type="PROSITE-ProRule" id="PRU00339"/>
    </source>
</evidence>
<evidence type="ECO:0008006" key="5">
    <source>
        <dbReference type="Google" id="ProtNLM"/>
    </source>
</evidence>
<dbReference type="GO" id="GO:0043531">
    <property type="term" value="F:ADP binding"/>
    <property type="evidence" value="ECO:0007669"/>
    <property type="project" value="InterPro"/>
</dbReference>
<dbReference type="InterPro" id="IPR027417">
    <property type="entry name" value="P-loop_NTPase"/>
</dbReference>
<accession>A0A7S8HVI2</accession>
<dbReference type="InterPro" id="IPR019734">
    <property type="entry name" value="TPR_rpt"/>
</dbReference>
<dbReference type="PRINTS" id="PR00364">
    <property type="entry name" value="DISEASERSIST"/>
</dbReference>
<dbReference type="SMART" id="SM00028">
    <property type="entry name" value="TPR"/>
    <property type="match status" value="2"/>
</dbReference>
<proteinExistence type="predicted"/>
<reference evidence="3" key="1">
    <citation type="submission" date="2020-11" db="EMBL/GenBank/DDBJ databases">
        <title>The chromosome-scale genome resource for two endophytic Fusarium species: F. culmorum and F. pseudograminearum.</title>
        <authorList>
            <person name="Yuan Z."/>
        </authorList>
    </citation>
    <scope>NUCLEOTIDE SEQUENCE</scope>
    <source>
        <strain evidence="3">Class2-1B</strain>
    </source>
</reference>
<dbReference type="InterPro" id="IPR053137">
    <property type="entry name" value="NLR-like"/>
</dbReference>
<dbReference type="InterPro" id="IPR011990">
    <property type="entry name" value="TPR-like_helical_dom_sf"/>
</dbReference>
<evidence type="ECO:0000313" key="3">
    <source>
        <dbReference type="EMBL" id="QPC63176.1"/>
    </source>
</evidence>
<gene>
    <name evidence="3" type="ORF">HYE67_005407</name>
</gene>
<dbReference type="Gene3D" id="1.25.40.10">
    <property type="entry name" value="Tetratricopeptide repeat domain"/>
    <property type="match status" value="1"/>
</dbReference>
<feature type="region of interest" description="Disordered" evidence="2">
    <location>
        <begin position="13"/>
        <end position="42"/>
    </location>
</feature>
<dbReference type="Pfam" id="PF13424">
    <property type="entry name" value="TPR_12"/>
    <property type="match status" value="1"/>
</dbReference>
<name>A0A7S8HVI2_FUSCU</name>
<protein>
    <recommendedName>
        <fullName evidence="5">NB-ARC domain-containing protein</fullName>
    </recommendedName>
</protein>
<dbReference type="PROSITE" id="PS50005">
    <property type="entry name" value="TPR"/>
    <property type="match status" value="1"/>
</dbReference>